<reference evidence="1 2" key="1">
    <citation type="submission" date="2020-08" db="EMBL/GenBank/DDBJ databases">
        <title>Genomic Encyclopedia of Type Strains, Phase III (KMG-III): the genomes of soil and plant-associated and newly described type strains.</title>
        <authorList>
            <person name="Whitman W."/>
        </authorList>
    </citation>
    <scope>NUCLEOTIDE SEQUENCE [LARGE SCALE GENOMIC DNA]</scope>
    <source>
        <strain evidence="1 2">CECT 4113</strain>
    </source>
</reference>
<dbReference type="EMBL" id="JACHXH010000011">
    <property type="protein sequence ID" value="MBB3135797.1"/>
    <property type="molecule type" value="Genomic_DNA"/>
</dbReference>
<name>A0A7W5G0D3_9HYPH</name>
<dbReference type="AlphaFoldDB" id="A0A7W5G0D3"/>
<proteinExistence type="predicted"/>
<dbReference type="Proteomes" id="UP000518315">
    <property type="component" value="Unassembled WGS sequence"/>
</dbReference>
<protein>
    <submittedName>
        <fullName evidence="1">Uncharacterized protein</fullName>
    </submittedName>
</protein>
<sequence>MTDADIAGDLWKEDPLRHPEVERMSMREIADLPLGRQVGFHAETKPPLAKCA</sequence>
<accession>A0A7W5G0D3</accession>
<evidence type="ECO:0000313" key="1">
    <source>
        <dbReference type="EMBL" id="MBB3135797.1"/>
    </source>
</evidence>
<comment type="caution">
    <text evidence="1">The sequence shown here is derived from an EMBL/GenBank/DDBJ whole genome shotgun (WGS) entry which is preliminary data.</text>
</comment>
<organism evidence="1 2">
    <name type="scientific">Rhizobium pisi</name>
    <dbReference type="NCBI Taxonomy" id="574561"/>
    <lineage>
        <taxon>Bacteria</taxon>
        <taxon>Pseudomonadati</taxon>
        <taxon>Pseudomonadota</taxon>
        <taxon>Alphaproteobacteria</taxon>
        <taxon>Hyphomicrobiales</taxon>
        <taxon>Rhizobiaceae</taxon>
        <taxon>Rhizobium/Agrobacterium group</taxon>
        <taxon>Rhizobium</taxon>
    </lineage>
</organism>
<keyword evidence="2" id="KW-1185">Reference proteome</keyword>
<gene>
    <name evidence="1" type="ORF">FHS26_003543</name>
</gene>
<evidence type="ECO:0000313" key="2">
    <source>
        <dbReference type="Proteomes" id="UP000518315"/>
    </source>
</evidence>